<dbReference type="GO" id="GO:0046872">
    <property type="term" value="F:metal ion binding"/>
    <property type="evidence" value="ECO:0007669"/>
    <property type="project" value="UniProtKB-KW"/>
</dbReference>
<keyword evidence="1" id="KW-0460">Magnesium</keyword>
<gene>
    <name evidence="3" type="ORF">EZE20_19185</name>
</gene>
<reference evidence="3 4" key="1">
    <citation type="submission" date="2019-02" db="EMBL/GenBank/DDBJ databases">
        <title>Arundinibacter roseus gen. nov., sp. nov., a new member of the family Cytophagaceae.</title>
        <authorList>
            <person name="Szuroczki S."/>
            <person name="Khayer B."/>
            <person name="Sproer C."/>
            <person name="Toumi M."/>
            <person name="Szabo A."/>
            <person name="Felfoldi T."/>
            <person name="Schumann P."/>
            <person name="Toth E."/>
        </authorList>
    </citation>
    <scope>NUCLEOTIDE SEQUENCE [LARGE SCALE GENOMIC DNA]</scope>
    <source>
        <strain evidence="3 4">DMA-k-7a</strain>
    </source>
</reference>
<accession>A0A4R4K5Q9</accession>
<dbReference type="SUPFAM" id="SSF89562">
    <property type="entry name" value="RraA-like"/>
    <property type="match status" value="1"/>
</dbReference>
<protein>
    <submittedName>
        <fullName evidence="3">RraA family protein</fullName>
    </submittedName>
</protein>
<feature type="binding site" evidence="1">
    <location>
        <begin position="155"/>
        <end position="158"/>
    </location>
    <ligand>
        <name>substrate</name>
    </ligand>
</feature>
<proteinExistence type="predicted"/>
<feature type="chain" id="PRO_5020221022" evidence="2">
    <location>
        <begin position="23"/>
        <end position="310"/>
    </location>
</feature>
<dbReference type="Proteomes" id="UP000295706">
    <property type="component" value="Unassembled WGS sequence"/>
</dbReference>
<feature type="binding site" evidence="1">
    <location>
        <position position="178"/>
    </location>
    <ligand>
        <name>Mg(2+)</name>
        <dbReference type="ChEBI" id="CHEBI:18420"/>
    </ligand>
</feature>
<dbReference type="OrthoDB" id="108647at2"/>
<keyword evidence="4" id="KW-1185">Reference proteome</keyword>
<keyword evidence="1" id="KW-0479">Metal-binding</keyword>
<sequence>MKQLFLLLSISSIYSIANFAHAQSVQAGKEQIAAYSKEWKGERSADGRPRVSDDLVRRARSISLEEAWGVLRNEGYRNQFVGGWQIIRPDQPMAGRALTVTYMPSRPDMENPIKEQGKIEKRSGATNSWPIDMLTEGDIYIADGFGKIVDGTLIGDNLGNSIYAKSKNGVIFDGSVRDLEGLEAIEGFNGWVRGFDPSYIQGMVVSCINCPTRIGQATVLPGDLILAKKEGIVFIPAHLAEKVVVNSEFISLKDKFGHLRLRQGKYTPGEIDTAWNETIKADFLQWIKDNPKEVPMTKQQLDDFLKNRTW</sequence>
<feature type="signal peptide" evidence="2">
    <location>
        <begin position="1"/>
        <end position="22"/>
    </location>
</feature>
<dbReference type="InterPro" id="IPR005493">
    <property type="entry name" value="RraA/RraA-like"/>
</dbReference>
<dbReference type="Gene3D" id="3.50.30.40">
    <property type="entry name" value="Ribonuclease E inhibitor RraA/RraA-like"/>
    <property type="match status" value="1"/>
</dbReference>
<evidence type="ECO:0000256" key="1">
    <source>
        <dbReference type="PIRSR" id="PIRSR605493-1"/>
    </source>
</evidence>
<dbReference type="AlphaFoldDB" id="A0A4R4K5Q9"/>
<comment type="cofactor">
    <cofactor evidence="1">
        <name>Mg(2+)</name>
        <dbReference type="ChEBI" id="CHEBI:18420"/>
    </cofactor>
</comment>
<comment type="caution">
    <text evidence="3">The sequence shown here is derived from an EMBL/GenBank/DDBJ whole genome shotgun (WGS) entry which is preliminary data.</text>
</comment>
<dbReference type="InterPro" id="IPR036704">
    <property type="entry name" value="RraA/RraA-like_sf"/>
</dbReference>
<feature type="binding site" evidence="1">
    <location>
        <position position="177"/>
    </location>
    <ligand>
        <name>substrate</name>
    </ligand>
</feature>
<evidence type="ECO:0000313" key="4">
    <source>
        <dbReference type="Proteomes" id="UP000295706"/>
    </source>
</evidence>
<dbReference type="RefSeq" id="WP_132120704.1">
    <property type="nucleotide sequence ID" value="NZ_SMJU01000013.1"/>
</dbReference>
<keyword evidence="2" id="KW-0732">Signal</keyword>
<dbReference type="Pfam" id="PF03737">
    <property type="entry name" value="RraA-like"/>
    <property type="match status" value="1"/>
</dbReference>
<name>A0A4R4K5Q9_9BACT</name>
<organism evidence="3 4">
    <name type="scientific">Arundinibacter roseus</name>
    <dbReference type="NCBI Taxonomy" id="2070510"/>
    <lineage>
        <taxon>Bacteria</taxon>
        <taxon>Pseudomonadati</taxon>
        <taxon>Bacteroidota</taxon>
        <taxon>Cytophagia</taxon>
        <taxon>Cytophagales</taxon>
        <taxon>Spirosomataceae</taxon>
        <taxon>Arundinibacter</taxon>
    </lineage>
</organism>
<evidence type="ECO:0000256" key="2">
    <source>
        <dbReference type="SAM" id="SignalP"/>
    </source>
</evidence>
<evidence type="ECO:0000313" key="3">
    <source>
        <dbReference type="EMBL" id="TDB61866.1"/>
    </source>
</evidence>
<dbReference type="EMBL" id="SMJU01000013">
    <property type="protein sequence ID" value="TDB61866.1"/>
    <property type="molecule type" value="Genomic_DNA"/>
</dbReference>